<dbReference type="Proteomes" id="UP000178666">
    <property type="component" value="Chromosome"/>
</dbReference>
<sequence length="132" mass="14914">MSWFKVDDQFFSHPKALQCSTQAIGVWTLMGSWSSQQLTDGFIPKGVLGLIRATEDDTQELTEAGLLVKTRGGWKMHDFTSYNPTAEKVREDRQKEADRKREWREKKAARRGADGHVPPSVPPGQNPDATRD</sequence>
<evidence type="ECO:0000313" key="3">
    <source>
        <dbReference type="EMBL" id="AOZ47915.1"/>
    </source>
</evidence>
<organism evidence="2 4">
    <name type="scientific">Acidipropionibacterium acidipropionici</name>
    <dbReference type="NCBI Taxonomy" id="1748"/>
    <lineage>
        <taxon>Bacteria</taxon>
        <taxon>Bacillati</taxon>
        <taxon>Actinomycetota</taxon>
        <taxon>Actinomycetes</taxon>
        <taxon>Propionibacteriales</taxon>
        <taxon>Propionibacteriaceae</taxon>
        <taxon>Acidipropionibacterium</taxon>
    </lineage>
</organism>
<accession>A0AAC8YH03</accession>
<gene>
    <name evidence="3" type="ORF">A8L58_15875</name>
    <name evidence="2" type="ORF">AXH35_14420</name>
</gene>
<reference evidence="2 4" key="2">
    <citation type="submission" date="2016-02" db="EMBL/GenBank/DDBJ databases">
        <title>Complete Genome Sequence of Propionibacterium acidipropionici ATCC 55737.</title>
        <authorList>
            <person name="Luna Flores C.H."/>
            <person name="Nielsen L.K."/>
            <person name="Marcellin E."/>
        </authorList>
    </citation>
    <scope>NUCLEOTIDE SEQUENCE [LARGE SCALE GENOMIC DNA]</scope>
    <source>
        <strain evidence="2 4">ATCC 55737</strain>
    </source>
</reference>
<protein>
    <submittedName>
        <fullName evidence="2">Uncharacterized protein</fullName>
    </submittedName>
</protein>
<reference evidence="3 5" key="1">
    <citation type="journal article" date="2016" name="Plant Dis.">
        <title>Improved production of propionic acid using genome shuffling.</title>
        <authorList>
            <person name="Luna-Flores C.H."/>
            <person name="Palfreyman R.W."/>
            <person name="Kromer J.O."/>
            <person name="Nielsen L.K."/>
            <person name="Marcellin E."/>
        </authorList>
    </citation>
    <scope>NUCLEOTIDE SEQUENCE [LARGE SCALE GENOMIC DNA]</scope>
    <source>
        <strain evidence="3 5">F3E8</strain>
    </source>
</reference>
<evidence type="ECO:0000313" key="2">
    <source>
        <dbReference type="EMBL" id="AMS06468.1"/>
    </source>
</evidence>
<evidence type="ECO:0000313" key="4">
    <source>
        <dbReference type="Proteomes" id="UP000075221"/>
    </source>
</evidence>
<dbReference type="AlphaFoldDB" id="A0AAC8YH03"/>
<feature type="region of interest" description="Disordered" evidence="1">
    <location>
        <begin position="85"/>
        <end position="132"/>
    </location>
</feature>
<keyword evidence="5" id="KW-1185">Reference proteome</keyword>
<name>A0AAC8YH03_9ACTN</name>
<proteinExistence type="predicted"/>
<evidence type="ECO:0000256" key="1">
    <source>
        <dbReference type="SAM" id="MobiDB-lite"/>
    </source>
</evidence>
<dbReference type="RefSeq" id="WP_062820308.1">
    <property type="nucleotide sequence ID" value="NZ_CP014352.1"/>
</dbReference>
<dbReference type="EMBL" id="CP015970">
    <property type="protein sequence ID" value="AOZ47915.1"/>
    <property type="molecule type" value="Genomic_DNA"/>
</dbReference>
<feature type="compositionally biased region" description="Basic and acidic residues" evidence="1">
    <location>
        <begin position="87"/>
        <end position="114"/>
    </location>
</feature>
<dbReference type="Proteomes" id="UP000075221">
    <property type="component" value="Chromosome"/>
</dbReference>
<evidence type="ECO:0000313" key="5">
    <source>
        <dbReference type="Proteomes" id="UP000178666"/>
    </source>
</evidence>
<dbReference type="EMBL" id="CP014352">
    <property type="protein sequence ID" value="AMS06468.1"/>
    <property type="molecule type" value="Genomic_DNA"/>
</dbReference>